<evidence type="ECO:0000259" key="2">
    <source>
        <dbReference type="Pfam" id="PF09350"/>
    </source>
</evidence>
<organism evidence="3 4">
    <name type="scientific">Actinoplanes sandaracinus</name>
    <dbReference type="NCBI Taxonomy" id="3045177"/>
    <lineage>
        <taxon>Bacteria</taxon>
        <taxon>Bacillati</taxon>
        <taxon>Actinomycetota</taxon>
        <taxon>Actinomycetes</taxon>
        <taxon>Micromonosporales</taxon>
        <taxon>Micromonosporaceae</taxon>
        <taxon>Actinoplanes</taxon>
    </lineage>
</organism>
<reference evidence="3 4" key="1">
    <citation type="submission" date="2023-05" db="EMBL/GenBank/DDBJ databases">
        <title>Actinoplanes sp. NEAU-A12 genome sequencing.</title>
        <authorList>
            <person name="Wang Z.-S."/>
        </authorList>
    </citation>
    <scope>NUCLEOTIDE SEQUENCE [LARGE SCALE GENOMIC DNA]</scope>
    <source>
        <strain evidence="3 4">NEAU-A12</strain>
    </source>
</reference>
<evidence type="ECO:0000313" key="4">
    <source>
        <dbReference type="Proteomes" id="UP001241758"/>
    </source>
</evidence>
<keyword evidence="4" id="KW-1185">Reference proteome</keyword>
<proteinExistence type="predicted"/>
<dbReference type="Proteomes" id="UP001241758">
    <property type="component" value="Unassembled WGS sequence"/>
</dbReference>
<gene>
    <name evidence="3" type="ORF">QLQ12_26265</name>
</gene>
<accession>A0ABT6WQW8</accession>
<evidence type="ECO:0000256" key="1">
    <source>
        <dbReference type="SAM" id="MobiDB-lite"/>
    </source>
</evidence>
<dbReference type="Pfam" id="PF09350">
    <property type="entry name" value="DJC28_CD"/>
    <property type="match status" value="1"/>
</dbReference>
<protein>
    <submittedName>
        <fullName evidence="3">DUF1992 domain-containing protein</fullName>
    </submittedName>
</protein>
<dbReference type="RefSeq" id="WP_282763142.1">
    <property type="nucleotide sequence ID" value="NZ_JASCTH010000018.1"/>
</dbReference>
<dbReference type="EMBL" id="JASCTH010000018">
    <property type="protein sequence ID" value="MDI6102128.1"/>
    <property type="molecule type" value="Genomic_DNA"/>
</dbReference>
<dbReference type="InterPro" id="IPR018961">
    <property type="entry name" value="DnaJ_homolog_subfam-C_membr-28"/>
</dbReference>
<comment type="caution">
    <text evidence="3">The sequence shown here is derived from an EMBL/GenBank/DDBJ whole genome shotgun (WGS) entry which is preliminary data.</text>
</comment>
<feature type="region of interest" description="Disordered" evidence="1">
    <location>
        <begin position="1"/>
        <end position="44"/>
    </location>
</feature>
<sequence>MTERKPHGMSAESWVEQQISDAADRGDFDNLPGSGKALPPGDDGEDWWIRGYLQREDVPADTALPMPLLLRKEAEDLAGAVRGLPTEDEVRATVADLNRRIEESWRLPAERGLFVRKVDTEAIVAGWWADRPAPAPEPVAADPEPALSWWRRLARWSRQRP</sequence>
<name>A0ABT6WQW8_9ACTN</name>
<evidence type="ECO:0000313" key="3">
    <source>
        <dbReference type="EMBL" id="MDI6102128.1"/>
    </source>
</evidence>
<feature type="domain" description="DnaJ homologue subfamily C member 28 conserved" evidence="2">
    <location>
        <begin position="14"/>
        <end position="81"/>
    </location>
</feature>